<keyword evidence="3" id="KW-0238">DNA-binding</keyword>
<dbReference type="PROSITE" id="PS50931">
    <property type="entry name" value="HTH_LYSR"/>
    <property type="match status" value="1"/>
</dbReference>
<feature type="domain" description="HTH lysR-type" evidence="5">
    <location>
        <begin position="4"/>
        <end position="61"/>
    </location>
</feature>
<dbReference type="SUPFAM" id="SSF53850">
    <property type="entry name" value="Periplasmic binding protein-like II"/>
    <property type="match status" value="1"/>
</dbReference>
<dbReference type="Pfam" id="PF03466">
    <property type="entry name" value="LysR_substrate"/>
    <property type="match status" value="1"/>
</dbReference>
<dbReference type="PANTHER" id="PTHR30126:SF88">
    <property type="entry name" value="TRANSCRIPTIONAL REGULATOR-RELATED"/>
    <property type="match status" value="1"/>
</dbReference>
<gene>
    <name evidence="6" type="ORF">FCN80_19650</name>
</gene>
<evidence type="ECO:0000259" key="5">
    <source>
        <dbReference type="PROSITE" id="PS50931"/>
    </source>
</evidence>
<dbReference type="InterPro" id="IPR036388">
    <property type="entry name" value="WH-like_DNA-bd_sf"/>
</dbReference>
<evidence type="ECO:0000256" key="3">
    <source>
        <dbReference type="ARBA" id="ARBA00023125"/>
    </source>
</evidence>
<dbReference type="InterPro" id="IPR005119">
    <property type="entry name" value="LysR_subst-bd"/>
</dbReference>
<keyword evidence="7" id="KW-1185">Reference proteome</keyword>
<dbReference type="InterPro" id="IPR000847">
    <property type="entry name" value="LysR_HTH_N"/>
</dbReference>
<proteinExistence type="inferred from homology"/>
<accession>A0ABY2SFW9</accession>
<dbReference type="EMBL" id="SZPQ01000035">
    <property type="protein sequence ID" value="TKI03940.1"/>
    <property type="molecule type" value="Genomic_DNA"/>
</dbReference>
<keyword evidence="2" id="KW-0805">Transcription regulation</keyword>
<comment type="caution">
    <text evidence="6">The sequence shown here is derived from an EMBL/GenBank/DDBJ whole genome shotgun (WGS) entry which is preliminary data.</text>
</comment>
<evidence type="ECO:0000313" key="6">
    <source>
        <dbReference type="EMBL" id="TKI03940.1"/>
    </source>
</evidence>
<dbReference type="Pfam" id="PF00126">
    <property type="entry name" value="HTH_1"/>
    <property type="match status" value="1"/>
</dbReference>
<evidence type="ECO:0000256" key="2">
    <source>
        <dbReference type="ARBA" id="ARBA00023015"/>
    </source>
</evidence>
<keyword evidence="4" id="KW-0804">Transcription</keyword>
<dbReference type="InterPro" id="IPR036390">
    <property type="entry name" value="WH_DNA-bd_sf"/>
</dbReference>
<evidence type="ECO:0000313" key="7">
    <source>
        <dbReference type="Proteomes" id="UP000305202"/>
    </source>
</evidence>
<dbReference type="RefSeq" id="WP_136991968.1">
    <property type="nucleotide sequence ID" value="NZ_SZPQ01000035.1"/>
</dbReference>
<name>A0ABY2SFW9_9HYPH</name>
<sequence>MHKTTLEQWALLNHVVNCGSFAVAAQETHRSQSSVSYNLALLQERLGVALLRPEGRRSVLTPAGETLLAHVRPLLRAFAEVEDKASHLSGATVPRLRLSVDSIFPRHNLFAVMKQFNLLYPATQISLTEVLEEDDQGQEADVQIVTSRENLTGHGEWLMNVEFVAVAHSGHPLFGETANLNESTLSRYPQVRISGQERMSAKQSPSPEQWFFSTVDAAIEAVMYQLGYGWLPAARIEGELAAGILKPLPLSHGLRRVTPLHLVVREGLLETDPQIAALKSLLRGNLKTVEIST</sequence>
<organism evidence="6 7">
    <name type="scientific">Martelella alba</name>
    <dbReference type="NCBI Taxonomy" id="2590451"/>
    <lineage>
        <taxon>Bacteria</taxon>
        <taxon>Pseudomonadati</taxon>
        <taxon>Pseudomonadota</taxon>
        <taxon>Alphaproteobacteria</taxon>
        <taxon>Hyphomicrobiales</taxon>
        <taxon>Aurantimonadaceae</taxon>
        <taxon>Martelella</taxon>
    </lineage>
</organism>
<dbReference type="SUPFAM" id="SSF46785">
    <property type="entry name" value="Winged helix' DNA-binding domain"/>
    <property type="match status" value="1"/>
</dbReference>
<reference evidence="6 7" key="1">
    <citation type="submission" date="2019-04" db="EMBL/GenBank/DDBJ databases">
        <authorList>
            <person name="Li M."/>
            <person name="Gao C."/>
        </authorList>
    </citation>
    <scope>NUCLEOTIDE SEQUENCE [LARGE SCALE GENOMIC DNA]</scope>
    <source>
        <strain evidence="6 7">BGMRC 2031</strain>
    </source>
</reference>
<dbReference type="Gene3D" id="3.40.190.290">
    <property type="match status" value="1"/>
</dbReference>
<dbReference type="PANTHER" id="PTHR30126">
    <property type="entry name" value="HTH-TYPE TRANSCRIPTIONAL REGULATOR"/>
    <property type="match status" value="1"/>
</dbReference>
<evidence type="ECO:0000256" key="4">
    <source>
        <dbReference type="ARBA" id="ARBA00023163"/>
    </source>
</evidence>
<evidence type="ECO:0000256" key="1">
    <source>
        <dbReference type="ARBA" id="ARBA00009437"/>
    </source>
</evidence>
<comment type="similarity">
    <text evidence="1">Belongs to the LysR transcriptional regulatory family.</text>
</comment>
<dbReference type="Proteomes" id="UP000305202">
    <property type="component" value="Unassembled WGS sequence"/>
</dbReference>
<dbReference type="Gene3D" id="1.10.10.10">
    <property type="entry name" value="Winged helix-like DNA-binding domain superfamily/Winged helix DNA-binding domain"/>
    <property type="match status" value="1"/>
</dbReference>
<protein>
    <submittedName>
        <fullName evidence="6">LysR family transcriptional regulator</fullName>
    </submittedName>
</protein>